<evidence type="ECO:0000313" key="3">
    <source>
        <dbReference type="Proteomes" id="UP000037939"/>
    </source>
</evidence>
<reference evidence="2 3" key="1">
    <citation type="submission" date="2015-07" db="EMBL/GenBank/DDBJ databases">
        <title>Draft genome sequence of the Amantichitinum ursilacus IGB-41, a new chitin-degrading bacterium.</title>
        <authorList>
            <person name="Kirstahler P."/>
            <person name="Guenther M."/>
            <person name="Grumaz C."/>
            <person name="Rupp S."/>
            <person name="Zibek S."/>
            <person name="Sohn K."/>
        </authorList>
    </citation>
    <scope>NUCLEOTIDE SEQUENCE [LARGE SCALE GENOMIC DNA]</scope>
    <source>
        <strain evidence="2 3">IGB-41</strain>
    </source>
</reference>
<gene>
    <name evidence="2" type="primary">lutA</name>
    <name evidence="2" type="ORF">WG78_08855</name>
</gene>
<comment type="caution">
    <text evidence="2">The sequence shown here is derived from an EMBL/GenBank/DDBJ whole genome shotgun (WGS) entry which is preliminary data.</text>
</comment>
<dbReference type="OrthoDB" id="9770306at2"/>
<dbReference type="Proteomes" id="UP000037939">
    <property type="component" value="Unassembled WGS sequence"/>
</dbReference>
<dbReference type="PANTHER" id="PTHR30296:SF0">
    <property type="entry name" value="LACTATE UTILIZATION PROTEIN A"/>
    <property type="match status" value="1"/>
</dbReference>
<dbReference type="EMBL" id="LAQT01000007">
    <property type="protein sequence ID" value="KPC53187.1"/>
    <property type="molecule type" value="Genomic_DNA"/>
</dbReference>
<evidence type="ECO:0000259" key="1">
    <source>
        <dbReference type="Pfam" id="PF02754"/>
    </source>
</evidence>
<feature type="domain" description="Cysteine-rich" evidence="1">
    <location>
        <begin position="128"/>
        <end position="221"/>
    </location>
</feature>
<dbReference type="AlphaFoldDB" id="A0A0N0XIY5"/>
<dbReference type="Pfam" id="PF02754">
    <property type="entry name" value="CCG"/>
    <property type="match status" value="2"/>
</dbReference>
<dbReference type="GO" id="GO:0016491">
    <property type="term" value="F:oxidoreductase activity"/>
    <property type="evidence" value="ECO:0007669"/>
    <property type="project" value="UniProtKB-ARBA"/>
</dbReference>
<accession>A0A0N0XIY5</accession>
<dbReference type="PANTHER" id="PTHR30296">
    <property type="entry name" value="UNCHARACTERIZED PROTEIN YKGE"/>
    <property type="match status" value="1"/>
</dbReference>
<feature type="domain" description="Cysteine-rich" evidence="1">
    <location>
        <begin position="3"/>
        <end position="83"/>
    </location>
</feature>
<dbReference type="RefSeq" id="WP_053937440.1">
    <property type="nucleotide sequence ID" value="NZ_LAQT01000007.1"/>
</dbReference>
<evidence type="ECO:0000313" key="2">
    <source>
        <dbReference type="EMBL" id="KPC53187.1"/>
    </source>
</evidence>
<dbReference type="PATRIC" id="fig|857265.3.peg.1818"/>
<dbReference type="GO" id="GO:0005829">
    <property type="term" value="C:cytosol"/>
    <property type="evidence" value="ECO:0007669"/>
    <property type="project" value="TreeGrafter"/>
</dbReference>
<name>A0A0N0XIY5_9NEIS</name>
<dbReference type="InterPro" id="IPR004017">
    <property type="entry name" value="Cys_rich_dom"/>
</dbReference>
<organism evidence="2 3">
    <name type="scientific">Amantichitinum ursilacus</name>
    <dbReference type="NCBI Taxonomy" id="857265"/>
    <lineage>
        <taxon>Bacteria</taxon>
        <taxon>Pseudomonadati</taxon>
        <taxon>Pseudomonadota</taxon>
        <taxon>Betaproteobacteria</taxon>
        <taxon>Neisseriales</taxon>
        <taxon>Chitinibacteraceae</taxon>
        <taxon>Amantichitinum</taxon>
    </lineage>
</organism>
<protein>
    <submittedName>
        <fullName evidence="2">Lactate utilization protein A</fullName>
    </submittedName>
</protein>
<proteinExistence type="predicted"/>
<sequence>MKVALFVPCFIDTFFPEVAIATLELLERVGCEVVYPPDQTCCGQPLGNSGCQQDAAGAEALFVRNFAAYDYIVAPSGSCVHHVRDHLTAIPQDAAAKHVRAQTFELVEFLHDVLQIRDFPWARFEHKVGWHNSCGTLRQLHHAQPSEINAPFFSKPLTLLAGVPGIELVSPKRPDECCGFGGTFCVTEEPVSARMGYDKVRDHQQAGADFIASADMSCLMHQKGCAERLGLPLRFVHIAQILNGSVR</sequence>
<keyword evidence="3" id="KW-1185">Reference proteome</keyword>
<dbReference type="STRING" id="857265.WG78_08855"/>